<name>L0L1M8_METHD</name>
<accession>L0L1M8</accession>
<keyword evidence="1" id="KW-0238">DNA-binding</keyword>
<evidence type="ECO:0000313" key="3">
    <source>
        <dbReference type="Proteomes" id="UP000010866"/>
    </source>
</evidence>
<dbReference type="RefSeq" id="WP_015313952.1">
    <property type="nucleotide sequence ID" value="NC_019972.1"/>
</dbReference>
<keyword evidence="2" id="KW-0614">Plasmid</keyword>
<evidence type="ECO:0008006" key="4">
    <source>
        <dbReference type="Google" id="ProtNLM"/>
    </source>
</evidence>
<dbReference type="GO" id="GO:0010212">
    <property type="term" value="P:response to ionizing radiation"/>
    <property type="evidence" value="ECO:0007669"/>
    <property type="project" value="TreeGrafter"/>
</dbReference>
<dbReference type="EMBL" id="CP003363">
    <property type="protein sequence ID" value="AGB50820.1"/>
    <property type="molecule type" value="Genomic_DNA"/>
</dbReference>
<dbReference type="GO" id="GO:0003677">
    <property type="term" value="F:DNA binding"/>
    <property type="evidence" value="ECO:0007669"/>
    <property type="project" value="UniProtKB-KW"/>
</dbReference>
<dbReference type="GO" id="GO:0000724">
    <property type="term" value="P:double-strand break repair via homologous recombination"/>
    <property type="evidence" value="ECO:0007669"/>
    <property type="project" value="TreeGrafter"/>
</dbReference>
<dbReference type="AlphaFoldDB" id="L0L1M8"/>
<keyword evidence="3" id="KW-1185">Reference proteome</keyword>
<organism evidence="2 3">
    <name type="scientific">Methanomethylovorans hollandica (strain DSM 15978 / NBRC 107637 / DMS1)</name>
    <dbReference type="NCBI Taxonomy" id="867904"/>
    <lineage>
        <taxon>Archaea</taxon>
        <taxon>Methanobacteriati</taxon>
        <taxon>Methanobacteriota</taxon>
        <taxon>Stenosarchaea group</taxon>
        <taxon>Methanomicrobia</taxon>
        <taxon>Methanosarcinales</taxon>
        <taxon>Methanosarcinaceae</taxon>
        <taxon>Methanomethylovorans</taxon>
    </lineage>
</organism>
<dbReference type="SUPFAM" id="SSF50249">
    <property type="entry name" value="Nucleic acid-binding proteins"/>
    <property type="match status" value="2"/>
</dbReference>
<dbReference type="Gene3D" id="2.40.50.140">
    <property type="entry name" value="Nucleic acid-binding proteins"/>
    <property type="match status" value="1"/>
</dbReference>
<dbReference type="InterPro" id="IPR012340">
    <property type="entry name" value="NA-bd_OB-fold"/>
</dbReference>
<dbReference type="OrthoDB" id="335252at2157"/>
<dbReference type="KEGG" id="mhz:Metho_2690"/>
<dbReference type="InterPro" id="IPR051231">
    <property type="entry name" value="SOSS-B"/>
</dbReference>
<proteinExistence type="predicted"/>
<dbReference type="Proteomes" id="UP000010866">
    <property type="component" value="Plasmid pMETHO01"/>
</dbReference>
<gene>
    <name evidence="2" type="ordered locus">Metho_2690</name>
</gene>
<evidence type="ECO:0000256" key="1">
    <source>
        <dbReference type="ARBA" id="ARBA00023125"/>
    </source>
</evidence>
<dbReference type="HOGENOM" id="CLU_031172_0_0_2"/>
<protein>
    <recommendedName>
        <fullName evidence="4">Replication factor A</fullName>
    </recommendedName>
</protein>
<evidence type="ECO:0000313" key="2">
    <source>
        <dbReference type="EMBL" id="AGB50820.1"/>
    </source>
</evidence>
<dbReference type="PANTHER" id="PTHR13356">
    <property type="entry name" value="OB FOLD NUCLEIC ACID BINDING PROTEIN-RELATED"/>
    <property type="match status" value="1"/>
</dbReference>
<dbReference type="GeneID" id="14401652"/>
<reference evidence="3" key="1">
    <citation type="submission" date="2012-02" db="EMBL/GenBank/DDBJ databases">
        <title>Complete sequence of plasmid of Methanomethylovorans hollandica DSM 15978.</title>
        <authorList>
            <person name="Lucas S."/>
            <person name="Copeland A."/>
            <person name="Lapidus A."/>
            <person name="Glavina del Rio T."/>
            <person name="Dalin E."/>
            <person name="Tice H."/>
            <person name="Bruce D."/>
            <person name="Goodwin L."/>
            <person name="Pitluck S."/>
            <person name="Peters L."/>
            <person name="Mikhailova N."/>
            <person name="Held B."/>
            <person name="Kyrpides N."/>
            <person name="Mavromatis K."/>
            <person name="Ivanova N."/>
            <person name="Brettin T."/>
            <person name="Detter J.C."/>
            <person name="Han C."/>
            <person name="Larimer F."/>
            <person name="Land M."/>
            <person name="Hauser L."/>
            <person name="Markowitz V."/>
            <person name="Cheng J.-F."/>
            <person name="Hugenholtz P."/>
            <person name="Woyke T."/>
            <person name="Wu D."/>
            <person name="Spring S."/>
            <person name="Schroeder M."/>
            <person name="Brambilla E."/>
            <person name="Klenk H.-P."/>
            <person name="Eisen J.A."/>
        </authorList>
    </citation>
    <scope>NUCLEOTIDE SEQUENCE [LARGE SCALE GENOMIC DNA]</scope>
    <source>
        <strain evidence="3">DSM 15978 / NBRC 107637 / DMS1</strain>
        <plasmid evidence="3">Plasmid pMETHO01</plasmid>
    </source>
</reference>
<dbReference type="PANTHER" id="PTHR13356:SF8">
    <property type="entry name" value="REPLICATION PROTEIN A"/>
    <property type="match status" value="1"/>
</dbReference>
<geneLocation type="plasmid" evidence="2 3">
    <name>pMETHO01</name>
</geneLocation>
<sequence length="296" mass="32318">MITATAMDIQKIFTEKGIETDINQIETNLNKLINLGVPVEDAKKSVIKKIASEKNVELSAPSSNNVSIGEIYSIPPKKWVNVRIAVTNLGADGEKYKQRGVIGDETGTINFISSNNVPFTLEVGKSYLLENVITGTFYNQPQISLNKSSKATILNEIIETKAFTKSIEGAIVSVSSGSGLIKRCPTCKKVLSKGACSEHGKIDGTYDLRIKATLDDGENTYTILLQKELTETLTGIDLNRAIAMAADALDQKVVMEEIEKMIIGRYYRVEVTPVSELMIVKGIDSLTGQMINPLKV</sequence>